<reference evidence="1 2" key="1">
    <citation type="journal article" date="2014" name="Int. J. Syst. Evol. Microbiol.">
        <title>Ramlibacter solisilvae sp. nov., isolated from forest soil, and emended description of the genus Ramlibacter.</title>
        <authorList>
            <person name="Lee H.J."/>
            <person name="Lee S.H."/>
            <person name="Lee S.S."/>
            <person name="Lee J.S."/>
            <person name="Kim Y."/>
            <person name="Kim S.C."/>
            <person name="Jeon C.O."/>
        </authorList>
    </citation>
    <scope>NUCLEOTIDE SEQUENCE [LARGE SCALE GENOMIC DNA]</scope>
    <source>
        <strain evidence="1 2">5-10</strain>
    </source>
</reference>
<evidence type="ECO:0000313" key="2">
    <source>
        <dbReference type="Proteomes" id="UP000070433"/>
    </source>
</evidence>
<sequence>MQYVQDSFDTGTVIAAWLSPGALEELEPLLRRLLAGKQIFIKQSDGSYRPQGWEYGLARGFQFSELCEPALRPQRH</sequence>
<dbReference type="AlphaFoldDB" id="A0A127JTF0"/>
<dbReference type="EMBL" id="CP010951">
    <property type="protein sequence ID" value="AMO23261.1"/>
    <property type="molecule type" value="Genomic_DNA"/>
</dbReference>
<keyword evidence="2" id="KW-1185">Reference proteome</keyword>
<dbReference type="RefSeq" id="WP_061499065.1">
    <property type="nucleotide sequence ID" value="NZ_CP010951.1"/>
</dbReference>
<gene>
    <name evidence="1" type="ORF">UC35_10590</name>
</gene>
<name>A0A127JTF0_9BURK</name>
<accession>A0A127JTF0</accession>
<organism evidence="1 2">
    <name type="scientific">Ramlibacter tataouinensis</name>
    <dbReference type="NCBI Taxonomy" id="94132"/>
    <lineage>
        <taxon>Bacteria</taxon>
        <taxon>Pseudomonadati</taxon>
        <taxon>Pseudomonadota</taxon>
        <taxon>Betaproteobacteria</taxon>
        <taxon>Burkholderiales</taxon>
        <taxon>Comamonadaceae</taxon>
        <taxon>Ramlibacter</taxon>
    </lineage>
</organism>
<protein>
    <submittedName>
        <fullName evidence="1">Uncharacterized protein</fullName>
    </submittedName>
</protein>
<evidence type="ECO:0000313" key="1">
    <source>
        <dbReference type="EMBL" id="AMO23261.1"/>
    </source>
</evidence>
<dbReference type="Proteomes" id="UP000070433">
    <property type="component" value="Chromosome"/>
</dbReference>
<dbReference type="OrthoDB" id="8912302at2"/>
<proteinExistence type="predicted"/>